<reference evidence="2" key="1">
    <citation type="journal article" date="2020" name="G3 (Bethesda)">
        <title>High-Quality Assemblies for Three Invasive Social Wasps from the &lt;i&gt;Vespula&lt;/i&gt; Genus.</title>
        <authorList>
            <person name="Harrop T.W.R."/>
            <person name="Guhlin J."/>
            <person name="McLaughlin G.M."/>
            <person name="Permina E."/>
            <person name="Stockwell P."/>
            <person name="Gilligan J."/>
            <person name="Le Lec M.F."/>
            <person name="Gruber M.A.M."/>
            <person name="Quinn O."/>
            <person name="Lovegrove M."/>
            <person name="Duncan E.J."/>
            <person name="Remnant E.J."/>
            <person name="Van Eeckhoven J."/>
            <person name="Graham B."/>
            <person name="Knapp R.A."/>
            <person name="Langford K.W."/>
            <person name="Kronenberg Z."/>
            <person name="Press M.O."/>
            <person name="Eacker S.M."/>
            <person name="Wilson-Rankin E.E."/>
            <person name="Purcell J."/>
            <person name="Lester P.J."/>
            <person name="Dearden P.K."/>
        </authorList>
    </citation>
    <scope>NUCLEOTIDE SEQUENCE</scope>
    <source>
        <strain evidence="2">Marl-1</strain>
    </source>
</reference>
<sequence>MEKNQDYKESKKVDRTLHIKRYDNIKNPVIFDRISKEVIKAEREAERKWLARYECLSREYFQKVLAEECRKAALPADTFKRKPPEDPTKCSPIPLKPSPAVPRTASAMVGWRSSRMEYNLEFTGPMYISPKWTARSSTDIENYLAQQRFIFLG</sequence>
<feature type="region of interest" description="Disordered" evidence="1">
    <location>
        <begin position="78"/>
        <end position="101"/>
    </location>
</feature>
<feature type="compositionally biased region" description="Basic and acidic residues" evidence="1">
    <location>
        <begin position="78"/>
        <end position="88"/>
    </location>
</feature>
<proteinExistence type="predicted"/>
<dbReference type="Pfam" id="PF14945">
    <property type="entry name" value="LLC1"/>
    <property type="match status" value="1"/>
</dbReference>
<keyword evidence="3" id="KW-1185">Reference proteome</keyword>
<dbReference type="AlphaFoldDB" id="A0A834JH36"/>
<accession>A0A834JH36</accession>
<evidence type="ECO:0000313" key="2">
    <source>
        <dbReference type="EMBL" id="KAF7388209.1"/>
    </source>
</evidence>
<dbReference type="EMBL" id="JACSEA010000012">
    <property type="protein sequence ID" value="KAF7388209.1"/>
    <property type="molecule type" value="Genomic_DNA"/>
</dbReference>
<evidence type="ECO:0000313" key="3">
    <source>
        <dbReference type="Proteomes" id="UP000614350"/>
    </source>
</evidence>
<organism evidence="2 3">
    <name type="scientific">Vespula vulgaris</name>
    <name type="common">Yellow jacket</name>
    <name type="synonym">Wasp</name>
    <dbReference type="NCBI Taxonomy" id="7454"/>
    <lineage>
        <taxon>Eukaryota</taxon>
        <taxon>Metazoa</taxon>
        <taxon>Ecdysozoa</taxon>
        <taxon>Arthropoda</taxon>
        <taxon>Hexapoda</taxon>
        <taxon>Insecta</taxon>
        <taxon>Pterygota</taxon>
        <taxon>Neoptera</taxon>
        <taxon>Endopterygota</taxon>
        <taxon>Hymenoptera</taxon>
        <taxon>Apocrita</taxon>
        <taxon>Aculeata</taxon>
        <taxon>Vespoidea</taxon>
        <taxon>Vespidae</taxon>
        <taxon>Vespinae</taxon>
        <taxon>Vespula</taxon>
    </lineage>
</organism>
<name>A0A834JH36_VESVU</name>
<gene>
    <name evidence="2" type="ORF">HZH66_010976</name>
</gene>
<comment type="caution">
    <text evidence="2">The sequence shown here is derived from an EMBL/GenBank/DDBJ whole genome shotgun (WGS) entry which is preliminary data.</text>
</comment>
<dbReference type="Proteomes" id="UP000614350">
    <property type="component" value="Unassembled WGS sequence"/>
</dbReference>
<dbReference type="InterPro" id="IPR020339">
    <property type="entry name" value="C20orf85-like"/>
</dbReference>
<protein>
    <submittedName>
        <fullName evidence="2">Uncharacterized protein</fullName>
    </submittedName>
</protein>
<evidence type="ECO:0000256" key="1">
    <source>
        <dbReference type="SAM" id="MobiDB-lite"/>
    </source>
</evidence>